<dbReference type="EMBL" id="GL732530">
    <property type="protein sequence ID" value="EFX86393.1"/>
    <property type="molecule type" value="Genomic_DNA"/>
</dbReference>
<dbReference type="AlphaFoldDB" id="E9G349"/>
<evidence type="ECO:0000313" key="2">
    <source>
        <dbReference type="Proteomes" id="UP000000305"/>
    </source>
</evidence>
<dbReference type="KEGG" id="dpx:DAPPUDRAFT_313193"/>
<sequence>MKSSNMLLLNRITDVIITACCLHNLCIEFGDEDEFDYEDLDGVANEDGEGEIDGIGTAA</sequence>
<keyword evidence="2" id="KW-1185">Reference proteome</keyword>
<dbReference type="HOGENOM" id="CLU_2963142_0_0_1"/>
<organism evidence="1 2">
    <name type="scientific">Daphnia pulex</name>
    <name type="common">Water flea</name>
    <dbReference type="NCBI Taxonomy" id="6669"/>
    <lineage>
        <taxon>Eukaryota</taxon>
        <taxon>Metazoa</taxon>
        <taxon>Ecdysozoa</taxon>
        <taxon>Arthropoda</taxon>
        <taxon>Crustacea</taxon>
        <taxon>Branchiopoda</taxon>
        <taxon>Diplostraca</taxon>
        <taxon>Cladocera</taxon>
        <taxon>Anomopoda</taxon>
        <taxon>Daphniidae</taxon>
        <taxon>Daphnia</taxon>
    </lineage>
</organism>
<dbReference type="Proteomes" id="UP000000305">
    <property type="component" value="Unassembled WGS sequence"/>
</dbReference>
<dbReference type="InParanoid" id="E9G349"/>
<gene>
    <name evidence="1" type="ORF">DAPPUDRAFT_313193</name>
</gene>
<proteinExistence type="predicted"/>
<evidence type="ECO:0000313" key="1">
    <source>
        <dbReference type="EMBL" id="EFX86393.1"/>
    </source>
</evidence>
<protein>
    <submittedName>
        <fullName evidence="1">Uncharacterized protein</fullName>
    </submittedName>
</protein>
<name>E9G349_DAPPU</name>
<accession>E9G349</accession>
<reference evidence="1 2" key="1">
    <citation type="journal article" date="2011" name="Science">
        <title>The ecoresponsive genome of Daphnia pulex.</title>
        <authorList>
            <person name="Colbourne J.K."/>
            <person name="Pfrender M.E."/>
            <person name="Gilbert D."/>
            <person name="Thomas W.K."/>
            <person name="Tucker A."/>
            <person name="Oakley T.H."/>
            <person name="Tokishita S."/>
            <person name="Aerts A."/>
            <person name="Arnold G.J."/>
            <person name="Basu M.K."/>
            <person name="Bauer D.J."/>
            <person name="Caceres C.E."/>
            <person name="Carmel L."/>
            <person name="Casola C."/>
            <person name="Choi J.H."/>
            <person name="Detter J.C."/>
            <person name="Dong Q."/>
            <person name="Dusheyko S."/>
            <person name="Eads B.D."/>
            <person name="Frohlich T."/>
            <person name="Geiler-Samerotte K.A."/>
            <person name="Gerlach D."/>
            <person name="Hatcher P."/>
            <person name="Jogdeo S."/>
            <person name="Krijgsveld J."/>
            <person name="Kriventseva E.V."/>
            <person name="Kultz D."/>
            <person name="Laforsch C."/>
            <person name="Lindquist E."/>
            <person name="Lopez J."/>
            <person name="Manak J.R."/>
            <person name="Muller J."/>
            <person name="Pangilinan J."/>
            <person name="Patwardhan R.P."/>
            <person name="Pitluck S."/>
            <person name="Pritham E.J."/>
            <person name="Rechtsteiner A."/>
            <person name="Rho M."/>
            <person name="Rogozin I.B."/>
            <person name="Sakarya O."/>
            <person name="Salamov A."/>
            <person name="Schaack S."/>
            <person name="Shapiro H."/>
            <person name="Shiga Y."/>
            <person name="Skalitzky C."/>
            <person name="Smith Z."/>
            <person name="Souvorov A."/>
            <person name="Sung W."/>
            <person name="Tang Z."/>
            <person name="Tsuchiya D."/>
            <person name="Tu H."/>
            <person name="Vos H."/>
            <person name="Wang M."/>
            <person name="Wolf Y.I."/>
            <person name="Yamagata H."/>
            <person name="Yamada T."/>
            <person name="Ye Y."/>
            <person name="Shaw J.R."/>
            <person name="Andrews J."/>
            <person name="Crease T.J."/>
            <person name="Tang H."/>
            <person name="Lucas S.M."/>
            <person name="Robertson H.M."/>
            <person name="Bork P."/>
            <person name="Koonin E.V."/>
            <person name="Zdobnov E.M."/>
            <person name="Grigoriev I.V."/>
            <person name="Lynch M."/>
            <person name="Boore J.L."/>
        </authorList>
    </citation>
    <scope>NUCLEOTIDE SEQUENCE [LARGE SCALE GENOMIC DNA]</scope>
</reference>